<feature type="transmembrane region" description="Helical" evidence="5">
    <location>
        <begin position="62"/>
        <end position="83"/>
    </location>
</feature>
<keyword evidence="2 5" id="KW-0812">Transmembrane</keyword>
<name>A0A7M1SP28_9MICO</name>
<evidence type="ECO:0000256" key="2">
    <source>
        <dbReference type="ARBA" id="ARBA00022692"/>
    </source>
</evidence>
<dbReference type="RefSeq" id="WP_193495633.1">
    <property type="nucleotide sequence ID" value="NZ_CP063169.1"/>
</dbReference>
<keyword evidence="7" id="KW-1185">Reference proteome</keyword>
<evidence type="ECO:0000256" key="5">
    <source>
        <dbReference type="SAM" id="Phobius"/>
    </source>
</evidence>
<evidence type="ECO:0000256" key="1">
    <source>
        <dbReference type="ARBA" id="ARBA00004141"/>
    </source>
</evidence>
<feature type="transmembrane region" description="Helical" evidence="5">
    <location>
        <begin position="150"/>
        <end position="170"/>
    </location>
</feature>
<dbReference type="PANTHER" id="PTHR30249">
    <property type="entry name" value="PUTATIVE SEROTONIN TRANSPORTER"/>
    <property type="match status" value="1"/>
</dbReference>
<feature type="transmembrane region" description="Helical" evidence="5">
    <location>
        <begin position="95"/>
        <end position="116"/>
    </location>
</feature>
<evidence type="ECO:0000256" key="4">
    <source>
        <dbReference type="ARBA" id="ARBA00023136"/>
    </source>
</evidence>
<dbReference type="EMBL" id="CP063169">
    <property type="protein sequence ID" value="QOR69326.1"/>
    <property type="molecule type" value="Genomic_DNA"/>
</dbReference>
<dbReference type="AlphaFoldDB" id="A0A7M1SP28"/>
<evidence type="ECO:0000313" key="6">
    <source>
        <dbReference type="EMBL" id="QOR69326.1"/>
    </source>
</evidence>
<keyword evidence="4 5" id="KW-0472">Membrane</keyword>
<gene>
    <name evidence="6" type="ORF">IM660_11500</name>
</gene>
<reference evidence="6 7" key="1">
    <citation type="submission" date="2020-10" db="EMBL/GenBank/DDBJ databases">
        <title>Haloactinobacterium sp. RN3S43, a bacterium isolated from saline soil.</title>
        <authorList>
            <person name="Sun J.-Q."/>
        </authorList>
    </citation>
    <scope>NUCLEOTIDE SEQUENCE [LARGE SCALE GENOMIC DNA]</scope>
    <source>
        <strain evidence="6 7">RN3S43</strain>
    </source>
</reference>
<evidence type="ECO:0000256" key="3">
    <source>
        <dbReference type="ARBA" id="ARBA00022989"/>
    </source>
</evidence>
<dbReference type="GO" id="GO:0016020">
    <property type="term" value="C:membrane"/>
    <property type="evidence" value="ECO:0007669"/>
    <property type="project" value="UniProtKB-SubCell"/>
</dbReference>
<feature type="transmembrane region" description="Helical" evidence="5">
    <location>
        <begin position="38"/>
        <end position="56"/>
    </location>
</feature>
<accession>A0A7M1SP28</accession>
<proteinExistence type="predicted"/>
<feature type="transmembrane region" description="Helical" evidence="5">
    <location>
        <begin position="6"/>
        <end position="26"/>
    </location>
</feature>
<sequence length="230" mass="23208">MTAAALEMVVSTGGTVLAYLAALWLYRRCGRHPLLSPVVTATLVLTLILELTGTAYPDYLGAVLPLTIGLALATVALAVPLHTASSALLPLWPRLLVLFGCAAALAITLATVPLAVAGSPDDVLASALPLSVTTPVTVEISALIGGDPSLSAGLAICSGILGAVLAPRLLTLVGVHDPRARGIAIGVTSHGIGTSRVLLDEPETGAWSSAAMVVHALVMTAAVPLVARLL</sequence>
<dbReference type="InterPro" id="IPR007300">
    <property type="entry name" value="CidB/LrgB"/>
</dbReference>
<dbReference type="Pfam" id="PF04172">
    <property type="entry name" value="LrgB"/>
    <property type="match status" value="1"/>
</dbReference>
<dbReference type="PANTHER" id="PTHR30249:SF0">
    <property type="entry name" value="PLASTIDAL GLYCOLATE_GLYCERATE TRANSLOCATOR 1, CHLOROPLASTIC"/>
    <property type="match status" value="1"/>
</dbReference>
<dbReference type="KEGG" id="halt:IM660_11500"/>
<comment type="subcellular location">
    <subcellularLocation>
        <location evidence="1">Membrane</location>
        <topology evidence="1">Multi-pass membrane protein</topology>
    </subcellularLocation>
</comment>
<protein>
    <submittedName>
        <fullName evidence="6">LrgB family protein</fullName>
    </submittedName>
</protein>
<evidence type="ECO:0000313" key="7">
    <source>
        <dbReference type="Proteomes" id="UP000593758"/>
    </source>
</evidence>
<dbReference type="Proteomes" id="UP000593758">
    <property type="component" value="Chromosome"/>
</dbReference>
<organism evidence="6 7">
    <name type="scientific">Ruania alkalisoli</name>
    <dbReference type="NCBI Taxonomy" id="2779775"/>
    <lineage>
        <taxon>Bacteria</taxon>
        <taxon>Bacillati</taxon>
        <taxon>Actinomycetota</taxon>
        <taxon>Actinomycetes</taxon>
        <taxon>Micrococcales</taxon>
        <taxon>Ruaniaceae</taxon>
        <taxon>Ruania</taxon>
    </lineage>
</organism>
<keyword evidence="3 5" id="KW-1133">Transmembrane helix</keyword>